<evidence type="ECO:0000256" key="1">
    <source>
        <dbReference type="ARBA" id="ARBA00004370"/>
    </source>
</evidence>
<feature type="transmembrane region" description="Helical" evidence="5">
    <location>
        <begin position="164"/>
        <end position="185"/>
    </location>
</feature>
<dbReference type="InterPro" id="IPR017452">
    <property type="entry name" value="GPCR_Rhodpsn_7TM"/>
</dbReference>
<organism evidence="7 8">
    <name type="scientific">Mesocestoides corti</name>
    <name type="common">Flatworm</name>
    <dbReference type="NCBI Taxonomy" id="53468"/>
    <lineage>
        <taxon>Eukaryota</taxon>
        <taxon>Metazoa</taxon>
        <taxon>Spiralia</taxon>
        <taxon>Lophotrochozoa</taxon>
        <taxon>Platyhelminthes</taxon>
        <taxon>Cestoda</taxon>
        <taxon>Eucestoda</taxon>
        <taxon>Cyclophyllidea</taxon>
        <taxon>Mesocestoididae</taxon>
        <taxon>Mesocestoides</taxon>
    </lineage>
</organism>
<dbReference type="InterPro" id="IPR052954">
    <property type="entry name" value="GPCR-Ligand_Int"/>
</dbReference>
<dbReference type="EMBL" id="UXSR01000902">
    <property type="protein sequence ID" value="VDD77644.1"/>
    <property type="molecule type" value="Genomic_DNA"/>
</dbReference>
<keyword evidence="2 5" id="KW-0812">Transmembrane</keyword>
<evidence type="ECO:0000256" key="5">
    <source>
        <dbReference type="SAM" id="Phobius"/>
    </source>
</evidence>
<dbReference type="Proteomes" id="UP000267029">
    <property type="component" value="Unassembled WGS sequence"/>
</dbReference>
<dbReference type="PROSITE" id="PS50262">
    <property type="entry name" value="G_PROTEIN_RECEP_F1_2"/>
    <property type="match status" value="1"/>
</dbReference>
<feature type="transmembrane region" description="Helical" evidence="5">
    <location>
        <begin position="12"/>
        <end position="35"/>
    </location>
</feature>
<comment type="subcellular location">
    <subcellularLocation>
        <location evidence="1">Membrane</location>
    </subcellularLocation>
</comment>
<feature type="transmembrane region" description="Helical" evidence="5">
    <location>
        <begin position="123"/>
        <end position="144"/>
    </location>
</feature>
<dbReference type="AlphaFoldDB" id="A0A0R3U9P8"/>
<dbReference type="OrthoDB" id="6271103at2759"/>
<keyword evidence="8" id="KW-1185">Reference proteome</keyword>
<evidence type="ECO:0000256" key="3">
    <source>
        <dbReference type="ARBA" id="ARBA00022989"/>
    </source>
</evidence>
<dbReference type="GO" id="GO:0016020">
    <property type="term" value="C:membrane"/>
    <property type="evidence" value="ECO:0007669"/>
    <property type="project" value="UniProtKB-SubCell"/>
</dbReference>
<dbReference type="PANTHER" id="PTHR46641">
    <property type="entry name" value="FMRFAMIDE RECEPTOR-RELATED"/>
    <property type="match status" value="1"/>
</dbReference>
<keyword evidence="4 5" id="KW-0472">Membrane</keyword>
<feature type="transmembrane region" description="Helical" evidence="5">
    <location>
        <begin position="86"/>
        <end position="111"/>
    </location>
</feature>
<evidence type="ECO:0000313" key="8">
    <source>
        <dbReference type="Proteomes" id="UP000267029"/>
    </source>
</evidence>
<evidence type="ECO:0000313" key="7">
    <source>
        <dbReference type="EMBL" id="VDD77644.1"/>
    </source>
</evidence>
<dbReference type="Gene3D" id="1.20.1070.10">
    <property type="entry name" value="Rhodopsin 7-helix transmembrane proteins"/>
    <property type="match status" value="1"/>
</dbReference>
<evidence type="ECO:0000256" key="4">
    <source>
        <dbReference type="ARBA" id="ARBA00023136"/>
    </source>
</evidence>
<gene>
    <name evidence="7" type="ORF">MCOS_LOCUS3647</name>
</gene>
<proteinExistence type="predicted"/>
<feature type="domain" description="G-protein coupled receptors family 1 profile" evidence="6">
    <location>
        <begin position="27"/>
        <end position="280"/>
    </location>
</feature>
<evidence type="ECO:0000259" key="6">
    <source>
        <dbReference type="PROSITE" id="PS50262"/>
    </source>
</evidence>
<reference evidence="7 8" key="1">
    <citation type="submission" date="2018-10" db="EMBL/GenBank/DDBJ databases">
        <authorList>
            <consortium name="Pathogen Informatics"/>
        </authorList>
    </citation>
    <scope>NUCLEOTIDE SEQUENCE [LARGE SCALE GENOMIC DNA]</scope>
</reference>
<feature type="transmembrane region" description="Helical" evidence="5">
    <location>
        <begin position="222"/>
        <end position="242"/>
    </location>
</feature>
<keyword evidence="3 5" id="KW-1133">Transmembrane helix</keyword>
<sequence>MSESNTFVYHFFNVYIGVPVAIIGTITSALSLCFFYKDNTTTLGTRLLLSSVALNDIGYLLLRTFYRLKRELTDSESAAWEITLSIIFFSLNVFEMVRNWLVIVIGVERLLLFRSPLDFRRCWTVKAVGLTIGGILAFSVAIRVPSLIFGLPGISKELARTSRMAHLLIECIFFATLPVMLMVLLSMATTFQVRKNVVQRGQLGLDGAAKNYKQISVILKTILWTFMAFSIPCVPSSIFHFYCQYQRACTSPKMDLAEDVVSSMANFFSILNSTSNFFIYIVQSRSTDNTPFLALGNHALTMLKMKKWAAGVGGRRRTNERHLETGTIVSILDACRRLFSLKPTHQHFGECVEAEPPTPV</sequence>
<name>A0A0R3U9P8_MESCO</name>
<dbReference type="SUPFAM" id="SSF81321">
    <property type="entry name" value="Family A G protein-coupled receptor-like"/>
    <property type="match status" value="1"/>
</dbReference>
<dbReference type="STRING" id="53468.A0A0R3U9P8"/>
<feature type="transmembrane region" description="Helical" evidence="5">
    <location>
        <begin position="47"/>
        <end position="66"/>
    </location>
</feature>
<protein>
    <recommendedName>
        <fullName evidence="6">G-protein coupled receptors family 1 profile domain-containing protein</fullName>
    </recommendedName>
</protein>
<accession>A0A0R3U9P8</accession>
<evidence type="ECO:0000256" key="2">
    <source>
        <dbReference type="ARBA" id="ARBA00022692"/>
    </source>
</evidence>